<reference evidence="2" key="1">
    <citation type="submission" date="2018-11" db="EMBL/GenBank/DDBJ databases">
        <title>Draft genome sequence of commensal E.coli strains.</title>
        <authorList>
            <person name="Arimizu Y."/>
            <person name="Hayashi T."/>
            <person name="Ogura Y."/>
        </authorList>
    </citation>
    <scope>NUCLEOTIDE SEQUENCE</scope>
    <source>
        <strain evidence="2">39-H19-A</strain>
    </source>
</reference>
<proteinExistence type="predicted"/>
<organism evidence="2">
    <name type="scientific">Escherichia coli</name>
    <dbReference type="NCBI Taxonomy" id="562"/>
    <lineage>
        <taxon>Bacteria</taxon>
        <taxon>Pseudomonadati</taxon>
        <taxon>Pseudomonadota</taxon>
        <taxon>Gammaproteobacteria</taxon>
        <taxon>Enterobacterales</taxon>
        <taxon>Enterobacteriaceae</taxon>
        <taxon>Escherichia</taxon>
    </lineage>
</organism>
<dbReference type="EMBL" id="BICW01000013">
    <property type="protein sequence ID" value="GCG59163.1"/>
    <property type="molecule type" value="Genomic_DNA"/>
</dbReference>
<gene>
    <name evidence="2" type="ORF">BvCmsH19A_01830</name>
</gene>
<feature type="region of interest" description="Disordered" evidence="1">
    <location>
        <begin position="424"/>
        <end position="459"/>
    </location>
</feature>
<sequence>MTTWQQGINSGGFLAGIGTQNENAPKASDINATLGLIRENNELARSGANNVGLTALRGLAGVADIYNQEQQQKAISAFNKVHADAWASGDPSGLFKFAQENPAFVAQAQQAFSGLNEQQRNDMGDLAMRANVALSQGPEAYSKFITDNKDRLNRVGANADWMIQTGIQNPEQLSHMLTTMSLGALGPEKAFAVQDKMAGREIDRGRLAETIRSNKAGEALTARGQNITMRGQDLAMQRASTRGTAGNDERTVQLSDGRTVTVGGKLHGAGANAFYEGIDNEGNMVRVPAGSIAAPATSAASAQNYAMKKDLDAISGASIDDLGFMTGITGSSGSPALGADIRSRASGGDQRKLYNAAQRIQGKMQNQGIAAARDMGASGINTVAEAKMYFQGMPQVDFSSPEALQQSMRDIQQYTDNYNQQYNVNVGNGGKKSSMQQPPTQQSAGGSYTSKSGIQFTVE</sequence>
<protein>
    <submittedName>
        <fullName evidence="2">Phage injection protein</fullName>
    </submittedName>
</protein>
<dbReference type="InterPro" id="IPR031619">
    <property type="entry name" value="Inj_translocase"/>
</dbReference>
<accession>A0A478L046</accession>
<evidence type="ECO:0000313" key="2">
    <source>
        <dbReference type="EMBL" id="GCG59163.1"/>
    </source>
</evidence>
<dbReference type="AlphaFoldDB" id="A0A478L046"/>
<comment type="caution">
    <text evidence="2">The sequence shown here is derived from an EMBL/GenBank/DDBJ whole genome shotgun (WGS) entry which is preliminary data.</text>
</comment>
<name>A0A478L046_ECOLX</name>
<dbReference type="Pfam" id="PF16928">
    <property type="entry name" value="Inj_translocase"/>
    <property type="match status" value="1"/>
</dbReference>
<feature type="compositionally biased region" description="Polar residues" evidence="1">
    <location>
        <begin position="431"/>
        <end position="459"/>
    </location>
</feature>
<evidence type="ECO:0000256" key="1">
    <source>
        <dbReference type="SAM" id="MobiDB-lite"/>
    </source>
</evidence>